<sequence length="326" mass="34693">MIEQLPDTTVQGISKRMVSLRAEGGATTLGRVLTLIVVTTTAGAEEAISAANFASREHPMRIIVLAMPDEAVQRVYAAEETSVADGLDAEIRVGRDAGAGEVIVLRPRGGVAAEPDRLVSGLLLADAPVVAWWSGLWPRRADGSPIGRLAQRRITDSGGFDDPAGHLGDLSAAYTPGDTDLAWSRLTLWRAQLAAALDNASGREITGVTVNGTPDSSSTMLLAAWLRLQLGVPVTQIDLPRDTSVAWGIHSVALHSAEGDTAIERSHGAFAAITQPGHPRLEVPLPRRSLPDCLVEDLRLLNPDELYGRVITEGVPLLLAEREAQR</sequence>
<dbReference type="InterPro" id="IPR046802">
    <property type="entry name" value="OpcA_G6PD_C"/>
</dbReference>
<evidence type="ECO:0000259" key="2">
    <source>
        <dbReference type="Pfam" id="PF20171"/>
    </source>
</evidence>
<comment type="caution">
    <text evidence="3">The sequence shown here is derived from an EMBL/GenBank/DDBJ whole genome shotgun (WGS) entry which is preliminary data.</text>
</comment>
<proteinExistence type="predicted"/>
<dbReference type="Proteomes" id="UP000608530">
    <property type="component" value="Unassembled WGS sequence"/>
</dbReference>
<dbReference type="InterPro" id="IPR046801">
    <property type="entry name" value="OpcA_G6PD_N"/>
</dbReference>
<gene>
    <name evidence="3" type="ORF">JD276_02960</name>
</gene>
<dbReference type="InterPro" id="IPR004555">
    <property type="entry name" value="G6PDH_assembly_OpcA"/>
</dbReference>
<dbReference type="PANTHER" id="PTHR38658">
    <property type="entry name" value="OXPP CYCLE PROTEIN OPCA-RELATED"/>
    <property type="match status" value="1"/>
</dbReference>
<dbReference type="AlphaFoldDB" id="A0A934UTR1"/>
<feature type="domain" description="Glucose-6-phosphate dehydrogenase assembly protein OpcA N-terminal" evidence="1">
    <location>
        <begin position="51"/>
        <end position="170"/>
    </location>
</feature>
<feature type="domain" description="Glucose-6-phosphate dehydrogenase assembly protein OpcA C-terminal" evidence="2">
    <location>
        <begin position="176"/>
        <end position="310"/>
    </location>
</feature>
<evidence type="ECO:0000313" key="3">
    <source>
        <dbReference type="EMBL" id="MBK0417995.1"/>
    </source>
</evidence>
<dbReference type="Pfam" id="PF20171">
    <property type="entry name" value="OpcA_G6PD_C"/>
    <property type="match status" value="1"/>
</dbReference>
<organism evidence="3 4">
    <name type="scientific">Leucobacter chromiisoli</name>
    <dbReference type="NCBI Taxonomy" id="2796471"/>
    <lineage>
        <taxon>Bacteria</taxon>
        <taxon>Bacillati</taxon>
        <taxon>Actinomycetota</taxon>
        <taxon>Actinomycetes</taxon>
        <taxon>Micrococcales</taxon>
        <taxon>Microbacteriaceae</taxon>
        <taxon>Leucobacter</taxon>
    </lineage>
</organism>
<evidence type="ECO:0000259" key="1">
    <source>
        <dbReference type="Pfam" id="PF10128"/>
    </source>
</evidence>
<accession>A0A934UTR1</accession>
<dbReference type="PANTHER" id="PTHR38658:SF1">
    <property type="entry name" value="OXPP CYCLE PROTEIN OPCA-RELATED"/>
    <property type="match status" value="1"/>
</dbReference>
<reference evidence="3" key="1">
    <citation type="submission" date="2020-12" db="EMBL/GenBank/DDBJ databases">
        <title>Leucobacter sp. CAS1, isolated from Chromium sludge.</title>
        <authorList>
            <person name="Xu Z."/>
        </authorList>
    </citation>
    <scope>NUCLEOTIDE SEQUENCE</scope>
    <source>
        <strain evidence="3">CSA1</strain>
    </source>
</reference>
<dbReference type="RefSeq" id="WP_200113770.1">
    <property type="nucleotide sequence ID" value="NZ_JAEHOH010000003.1"/>
</dbReference>
<name>A0A934UTR1_9MICO</name>
<dbReference type="EMBL" id="JAEHOH010000003">
    <property type="protein sequence ID" value="MBK0417995.1"/>
    <property type="molecule type" value="Genomic_DNA"/>
</dbReference>
<keyword evidence="4" id="KW-1185">Reference proteome</keyword>
<evidence type="ECO:0000313" key="4">
    <source>
        <dbReference type="Proteomes" id="UP000608530"/>
    </source>
</evidence>
<protein>
    <submittedName>
        <fullName evidence="3">Glucose-6-phosphate dehydrogenase assembly protein OpcA</fullName>
    </submittedName>
</protein>
<dbReference type="Pfam" id="PF10128">
    <property type="entry name" value="OpcA_G6PD_assem"/>
    <property type="match status" value="1"/>
</dbReference>